<keyword evidence="1 6" id="KW-0963">Cytoplasm</keyword>
<evidence type="ECO:0000313" key="9">
    <source>
        <dbReference type="Proteomes" id="UP001266099"/>
    </source>
</evidence>
<keyword evidence="2 6" id="KW-0227">DNA damage</keyword>
<evidence type="ECO:0000256" key="4">
    <source>
        <dbReference type="ARBA" id="ARBA00023172"/>
    </source>
</evidence>
<feature type="domain" description="Helix-hairpin-helix DNA-binding motif class 1" evidence="7">
    <location>
        <begin position="72"/>
        <end position="91"/>
    </location>
</feature>
<dbReference type="RefSeq" id="WP_309954766.1">
    <property type="nucleotide sequence ID" value="NZ_CP136414.1"/>
</dbReference>
<accession>A0ABU1T077</accession>
<dbReference type="SUPFAM" id="SSF47781">
    <property type="entry name" value="RuvA domain 2-like"/>
    <property type="match status" value="1"/>
</dbReference>
<feature type="domain" description="Helix-hairpin-helix DNA-binding motif class 1" evidence="7">
    <location>
        <begin position="107"/>
        <end position="126"/>
    </location>
</feature>
<reference evidence="8 9" key="1">
    <citation type="submission" date="2023-07" db="EMBL/GenBank/DDBJ databases">
        <title>Sequencing the genomes of 1000 actinobacteria strains.</title>
        <authorList>
            <person name="Klenk H.-P."/>
        </authorList>
    </citation>
    <scope>NUCLEOTIDE SEQUENCE [LARGE SCALE GENOMIC DNA]</scope>
    <source>
        <strain evidence="8 9">DSM 15539</strain>
    </source>
</reference>
<organism evidence="8 9">
    <name type="scientific">Arcanobacterium hippocoleae</name>
    <dbReference type="NCBI Taxonomy" id="149017"/>
    <lineage>
        <taxon>Bacteria</taxon>
        <taxon>Bacillati</taxon>
        <taxon>Actinomycetota</taxon>
        <taxon>Actinomycetes</taxon>
        <taxon>Actinomycetales</taxon>
        <taxon>Actinomycetaceae</taxon>
        <taxon>Arcanobacterium</taxon>
    </lineage>
</organism>
<comment type="domain">
    <text evidence="6">Has three domains with a flexible linker between the domains II and III and assumes an 'L' shape. Domain III is highly mobile and contacts RuvB.</text>
</comment>
<protein>
    <recommendedName>
        <fullName evidence="6">Holliday junction branch migration complex subunit RuvA</fullName>
    </recommendedName>
</protein>
<dbReference type="NCBIfam" id="TIGR00084">
    <property type="entry name" value="ruvA"/>
    <property type="match status" value="1"/>
</dbReference>
<dbReference type="GO" id="GO:0003678">
    <property type="term" value="F:DNA helicase activity"/>
    <property type="evidence" value="ECO:0007669"/>
    <property type="project" value="UniProtKB-EC"/>
</dbReference>
<dbReference type="GO" id="GO:0016787">
    <property type="term" value="F:hydrolase activity"/>
    <property type="evidence" value="ECO:0007669"/>
    <property type="project" value="UniProtKB-KW"/>
</dbReference>
<keyword evidence="3 6" id="KW-0238">DNA-binding</keyword>
<keyword evidence="4 6" id="KW-0233">DNA recombination</keyword>
<dbReference type="Pfam" id="PF14520">
    <property type="entry name" value="HHH_5"/>
    <property type="match status" value="1"/>
</dbReference>
<proteinExistence type="inferred from homology"/>
<keyword evidence="8" id="KW-0067">ATP-binding</keyword>
<feature type="region of interest" description="Domain III" evidence="6">
    <location>
        <begin position="152"/>
        <end position="207"/>
    </location>
</feature>
<evidence type="ECO:0000259" key="7">
    <source>
        <dbReference type="SMART" id="SM00278"/>
    </source>
</evidence>
<dbReference type="InterPro" id="IPR003583">
    <property type="entry name" value="Hlx-hairpin-Hlx_DNA-bd_motif"/>
</dbReference>
<evidence type="ECO:0000256" key="3">
    <source>
        <dbReference type="ARBA" id="ARBA00023125"/>
    </source>
</evidence>
<keyword evidence="8" id="KW-0547">Nucleotide-binding</keyword>
<name>A0ABU1T077_9ACTO</name>
<dbReference type="InterPro" id="IPR011114">
    <property type="entry name" value="RuvA_C"/>
</dbReference>
<keyword evidence="9" id="KW-1185">Reference proteome</keyword>
<dbReference type="Gene3D" id="1.10.8.10">
    <property type="entry name" value="DNA helicase RuvA subunit, C-terminal domain"/>
    <property type="match status" value="1"/>
</dbReference>
<dbReference type="InterPro" id="IPR000085">
    <property type="entry name" value="RuvA"/>
</dbReference>
<dbReference type="InterPro" id="IPR010994">
    <property type="entry name" value="RuvA_2-like"/>
</dbReference>
<dbReference type="InterPro" id="IPR013849">
    <property type="entry name" value="DNA_helicase_Holl-junc_RuvA_I"/>
</dbReference>
<dbReference type="Pfam" id="PF01330">
    <property type="entry name" value="RuvA_N"/>
    <property type="match status" value="1"/>
</dbReference>
<dbReference type="SUPFAM" id="SSF50249">
    <property type="entry name" value="Nucleic acid-binding proteins"/>
    <property type="match status" value="1"/>
</dbReference>
<comment type="caution">
    <text evidence="8">The sequence shown here is derived from an EMBL/GenBank/DDBJ whole genome shotgun (WGS) entry which is preliminary data.</text>
</comment>
<comment type="caution">
    <text evidence="6">Lacks conserved residue(s) required for the propagation of feature annotation.</text>
</comment>
<evidence type="ECO:0000256" key="6">
    <source>
        <dbReference type="HAMAP-Rule" id="MF_00031"/>
    </source>
</evidence>
<evidence type="ECO:0000256" key="1">
    <source>
        <dbReference type="ARBA" id="ARBA00022490"/>
    </source>
</evidence>
<keyword evidence="8" id="KW-0347">Helicase</keyword>
<dbReference type="Gene3D" id="1.10.150.20">
    <property type="entry name" value="5' to 3' exonuclease, C-terminal subdomain"/>
    <property type="match status" value="1"/>
</dbReference>
<keyword evidence="5 6" id="KW-0234">DNA repair</keyword>
<evidence type="ECO:0000256" key="5">
    <source>
        <dbReference type="ARBA" id="ARBA00023204"/>
    </source>
</evidence>
<dbReference type="Gene3D" id="2.40.50.140">
    <property type="entry name" value="Nucleic acid-binding proteins"/>
    <property type="match status" value="1"/>
</dbReference>
<evidence type="ECO:0000313" key="8">
    <source>
        <dbReference type="EMBL" id="MDR6938728.1"/>
    </source>
</evidence>
<dbReference type="Pfam" id="PF07499">
    <property type="entry name" value="RuvA_C"/>
    <property type="match status" value="1"/>
</dbReference>
<comment type="function">
    <text evidence="6">The RuvA-RuvB-RuvC complex processes Holliday junction (HJ) DNA during genetic recombination and DNA repair, while the RuvA-RuvB complex plays an important role in the rescue of blocked DNA replication forks via replication fork reversal (RFR). RuvA specifically binds to HJ cruciform DNA, conferring on it an open structure. The RuvB hexamer acts as an ATP-dependent pump, pulling dsDNA into and through the RuvAB complex. HJ branch migration allows RuvC to scan DNA until it finds its consensus sequence, where it cleaves and resolves the cruciform DNA.</text>
</comment>
<dbReference type="EMBL" id="JAVDUJ010000001">
    <property type="protein sequence ID" value="MDR6938728.1"/>
    <property type="molecule type" value="Genomic_DNA"/>
</dbReference>
<feature type="region of interest" description="Domain II" evidence="6">
    <location>
        <begin position="64"/>
        <end position="141"/>
    </location>
</feature>
<comment type="subcellular location">
    <subcellularLocation>
        <location evidence="6">Cytoplasm</location>
    </subcellularLocation>
</comment>
<comment type="similarity">
    <text evidence="6">Belongs to the RuvA family.</text>
</comment>
<dbReference type="SUPFAM" id="SSF46929">
    <property type="entry name" value="DNA helicase RuvA subunit, C-terminal domain"/>
    <property type="match status" value="1"/>
</dbReference>
<evidence type="ECO:0000256" key="2">
    <source>
        <dbReference type="ARBA" id="ARBA00022763"/>
    </source>
</evidence>
<keyword evidence="8" id="KW-0378">Hydrolase</keyword>
<dbReference type="InterPro" id="IPR012340">
    <property type="entry name" value="NA-bd_OB-fold"/>
</dbReference>
<comment type="subunit">
    <text evidence="6">Homotetramer. Forms an RuvA(8)-RuvB(12)-Holliday junction (HJ) complex. HJ DNA is sandwiched between 2 RuvA tetramers; dsDNA enters through RuvA and exits via RuvB. An RuvB hexamer assembles on each DNA strand where it exits the tetramer. Each RuvB hexamer is contacted by two RuvA subunits (via domain III) on 2 adjacent RuvB subunits; this complex drives branch migration. In the full resolvosome a probable DNA-RuvA(4)-RuvB(12)-RuvC(2) complex forms which resolves the HJ.</text>
</comment>
<dbReference type="Proteomes" id="UP001266099">
    <property type="component" value="Unassembled WGS sequence"/>
</dbReference>
<dbReference type="CDD" id="cd14332">
    <property type="entry name" value="UBA_RuvA_C"/>
    <property type="match status" value="1"/>
</dbReference>
<dbReference type="HAMAP" id="MF_00031">
    <property type="entry name" value="DNA_HJ_migration_RuvA"/>
    <property type="match status" value="1"/>
</dbReference>
<dbReference type="SMART" id="SM00278">
    <property type="entry name" value="HhH1"/>
    <property type="match status" value="2"/>
</dbReference>
<gene>
    <name evidence="6" type="primary">ruvA</name>
    <name evidence="8" type="ORF">J2S36_000271</name>
</gene>
<dbReference type="InterPro" id="IPR036267">
    <property type="entry name" value="RuvA_C_sf"/>
</dbReference>
<sequence>MISSLSGEVLEVHPGSAVIEVGGMGFHFFATANTLSHLHIGESARVLTALIVREDALILFGFADADERDVFNTLLGVSGIGAKTALAALAVLSPDDLRGALMAKDEKIICKVPGIGPKVAKRIILEIGDKLGAPVSSSAIVGTDKSGVEGTEQSKPMLQSDVLAALVNLGWHERAAQAAVAEAVLELPSGDVPQVLRLALQILGSRR</sequence>